<dbReference type="SMART" id="SM01236">
    <property type="entry name" value="Haem_oxygenase_2"/>
    <property type="match status" value="1"/>
</dbReference>
<protein>
    <recommendedName>
        <fullName evidence="3">Iron-containing redox enzyme</fullName>
    </recommendedName>
</protein>
<dbReference type="RefSeq" id="WP_054965419.1">
    <property type="nucleotide sequence ID" value="NZ_FMUN01000005.1"/>
</dbReference>
<dbReference type="SUPFAM" id="SSF48613">
    <property type="entry name" value="Heme oxygenase-like"/>
    <property type="match status" value="1"/>
</dbReference>
<keyword evidence="2" id="KW-1185">Reference proteome</keyword>
<dbReference type="AlphaFoldDB" id="A0A0P9C7N2"/>
<evidence type="ECO:0000313" key="2">
    <source>
        <dbReference type="Proteomes" id="UP000183104"/>
    </source>
</evidence>
<name>A0A0P9C7N2_9GAMM</name>
<dbReference type="EMBL" id="FMUN01000005">
    <property type="protein sequence ID" value="SCY36182.1"/>
    <property type="molecule type" value="Genomic_DNA"/>
</dbReference>
<evidence type="ECO:0000313" key="1">
    <source>
        <dbReference type="EMBL" id="SCY36182.1"/>
    </source>
</evidence>
<gene>
    <name evidence="1" type="ORF">SAMN05661077_1878</name>
</gene>
<reference evidence="2" key="1">
    <citation type="submission" date="2016-10" db="EMBL/GenBank/DDBJ databases">
        <authorList>
            <person name="Varghese N."/>
        </authorList>
    </citation>
    <scope>NUCLEOTIDE SEQUENCE [LARGE SCALE GENOMIC DNA]</scope>
    <source>
        <strain evidence="2">HL 19</strain>
    </source>
</reference>
<sequence>MDLDNPRRLAKQAIQATVPPDLWERNRGFVQELQETIHNHRLVGHSAGRALADGQFTKEDLARIHLEYRHAGVKIFTDALLIAQLLTKQVESRLGPGSKMPSRFLLTLNALDEFGFRPGVDQAGYYRGNPALAHYPLFEDLLDQLGVGREERETYTPTPVADALHHNLESAYQDLAVLTLFLTIAEKQVVLFSPPLREAVMAVGIDVKDGYYEFHGTSDEEEWTAYDDDHEDDLWYILMQALTPEQYEPVRTKAEHYLGLWSQFWDEQMKLWKAPMAS</sequence>
<dbReference type="InterPro" id="IPR016084">
    <property type="entry name" value="Haem_Oase-like_multi-hlx"/>
</dbReference>
<dbReference type="OrthoDB" id="516940at2"/>
<evidence type="ECO:0008006" key="3">
    <source>
        <dbReference type="Google" id="ProtNLM"/>
    </source>
</evidence>
<dbReference type="Proteomes" id="UP000183104">
    <property type="component" value="Unassembled WGS sequence"/>
</dbReference>
<organism evidence="1 2">
    <name type="scientific">Thiohalorhabdus denitrificans</name>
    <dbReference type="NCBI Taxonomy" id="381306"/>
    <lineage>
        <taxon>Bacteria</taxon>
        <taxon>Pseudomonadati</taxon>
        <taxon>Pseudomonadota</taxon>
        <taxon>Gammaproteobacteria</taxon>
        <taxon>Thiohalorhabdales</taxon>
        <taxon>Thiohalorhabdaceae</taxon>
        <taxon>Thiohalorhabdus</taxon>
    </lineage>
</organism>
<dbReference type="Gene3D" id="1.20.910.10">
    <property type="entry name" value="Heme oxygenase-like"/>
    <property type="match status" value="1"/>
</dbReference>
<proteinExistence type="predicted"/>
<accession>A0A0P9C7N2</accession>
<dbReference type="PATRIC" id="fig|381306.5.peg.1389"/>